<comment type="similarity">
    <text evidence="1">Belongs to the HpcH/HpaI aldolase family.</text>
</comment>
<organism evidence="5 6">
    <name type="scientific">Brevibacillus ruminantium</name>
    <dbReference type="NCBI Taxonomy" id="2950604"/>
    <lineage>
        <taxon>Bacteria</taxon>
        <taxon>Bacillati</taxon>
        <taxon>Bacillota</taxon>
        <taxon>Bacilli</taxon>
        <taxon>Bacillales</taxon>
        <taxon>Paenibacillaceae</taxon>
        <taxon>Brevibacillus</taxon>
    </lineage>
</organism>
<dbReference type="InterPro" id="IPR015813">
    <property type="entry name" value="Pyrv/PenolPyrv_kinase-like_dom"/>
</dbReference>
<evidence type="ECO:0000256" key="2">
    <source>
        <dbReference type="ARBA" id="ARBA00022723"/>
    </source>
</evidence>
<dbReference type="InterPro" id="IPR005000">
    <property type="entry name" value="Aldolase/citrate-lyase_domain"/>
</dbReference>
<dbReference type="GO" id="GO:0016829">
    <property type="term" value="F:lyase activity"/>
    <property type="evidence" value="ECO:0007669"/>
    <property type="project" value="UniProtKB-KW"/>
</dbReference>
<reference evidence="5" key="1">
    <citation type="submission" date="2022-06" db="EMBL/GenBank/DDBJ databases">
        <title>Genome sequencing of Brevibacillus sp. BB3-R1.</title>
        <authorList>
            <person name="Heo J."/>
            <person name="Lee D."/>
            <person name="Won M."/>
            <person name="Han B.-H."/>
            <person name="Hong S.-B."/>
            <person name="Kwon S.-W."/>
        </authorList>
    </citation>
    <scope>NUCLEOTIDE SEQUENCE</scope>
    <source>
        <strain evidence="5">BB3-R1</strain>
    </source>
</reference>
<dbReference type="SUPFAM" id="SSF51621">
    <property type="entry name" value="Phosphoenolpyruvate/pyruvate domain"/>
    <property type="match status" value="1"/>
</dbReference>
<dbReference type="EMBL" id="CP098755">
    <property type="protein sequence ID" value="USG64693.1"/>
    <property type="molecule type" value="Genomic_DNA"/>
</dbReference>
<protein>
    <submittedName>
        <fullName evidence="5">Aldolase/citrate lyase family protein</fullName>
    </submittedName>
</protein>
<dbReference type="InterPro" id="IPR050251">
    <property type="entry name" value="HpcH-HpaI_aldolase"/>
</dbReference>
<feature type="domain" description="HpcH/HpaI aldolase/citrate lyase" evidence="4">
    <location>
        <begin position="21"/>
        <end position="247"/>
    </location>
</feature>
<gene>
    <name evidence="5" type="ORF">NDK47_21500</name>
</gene>
<dbReference type="InterPro" id="IPR040442">
    <property type="entry name" value="Pyrv_kinase-like_dom_sf"/>
</dbReference>
<dbReference type="Gene3D" id="3.20.20.60">
    <property type="entry name" value="Phosphoenolpyruvate-binding domains"/>
    <property type="match status" value="1"/>
</dbReference>
<sequence>MNKIKRETPLMKQQLSAGKPQIGIFSKAHSLELVEIIGLAGFDFIVIDMEHTALTFQQVEQMVRAADLYGLHTIVRVPDAQASTILHALDLGATGIQVPQINDARDVKAVIKSAMYPPRGIRGVTYAHRAAKYGFVSGKQYMQEANERTTIAVHIETVSAYQQVDEICGADGLDVVFIGPVDLSIALQVSPDYLEGGLSEAVKTILESCRKNGKQPGIVVNNEREYRFALEQGIPYIVWGSDLAVFKQALTSIKQLQEQIDREI</sequence>
<evidence type="ECO:0000313" key="5">
    <source>
        <dbReference type="EMBL" id="USG64693.1"/>
    </source>
</evidence>
<dbReference type="PANTHER" id="PTHR30502:SF0">
    <property type="entry name" value="PHOSPHOENOLPYRUVATE CARBOXYLASE FAMILY PROTEIN"/>
    <property type="match status" value="1"/>
</dbReference>
<evidence type="ECO:0000259" key="4">
    <source>
        <dbReference type="Pfam" id="PF03328"/>
    </source>
</evidence>
<dbReference type="Pfam" id="PF03328">
    <property type="entry name" value="HpcH_HpaI"/>
    <property type="match status" value="1"/>
</dbReference>
<accession>A0ABY4WBY6</accession>
<dbReference type="Proteomes" id="UP001056500">
    <property type="component" value="Chromosome"/>
</dbReference>
<evidence type="ECO:0000256" key="1">
    <source>
        <dbReference type="ARBA" id="ARBA00005568"/>
    </source>
</evidence>
<keyword evidence="2" id="KW-0479">Metal-binding</keyword>
<name>A0ABY4WBY6_9BACL</name>
<keyword evidence="6" id="KW-1185">Reference proteome</keyword>
<keyword evidence="3 5" id="KW-0456">Lyase</keyword>
<evidence type="ECO:0000313" key="6">
    <source>
        <dbReference type="Proteomes" id="UP001056500"/>
    </source>
</evidence>
<evidence type="ECO:0000256" key="3">
    <source>
        <dbReference type="ARBA" id="ARBA00023239"/>
    </source>
</evidence>
<proteinExistence type="inferred from homology"/>
<dbReference type="RefSeq" id="WP_251871804.1">
    <property type="nucleotide sequence ID" value="NZ_CP098755.1"/>
</dbReference>
<dbReference type="PANTHER" id="PTHR30502">
    <property type="entry name" value="2-KETO-3-DEOXY-L-RHAMNONATE ALDOLASE"/>
    <property type="match status" value="1"/>
</dbReference>